<protein>
    <submittedName>
        <fullName evidence="1">CIC11C00000001116</fullName>
    </submittedName>
</protein>
<dbReference type="Proteomes" id="UP000182259">
    <property type="component" value="Chromosome I"/>
</dbReference>
<dbReference type="AlphaFoldDB" id="A0A1L0BC55"/>
<reference evidence="1 2" key="1">
    <citation type="submission" date="2016-10" db="EMBL/GenBank/DDBJ databases">
        <authorList>
            <person name="de Groot N.N."/>
        </authorList>
    </citation>
    <scope>NUCLEOTIDE SEQUENCE [LARGE SCALE GENOMIC DNA]</scope>
    <source>
        <strain evidence="1 2">PYCC 4715</strain>
    </source>
</reference>
<evidence type="ECO:0000313" key="1">
    <source>
        <dbReference type="EMBL" id="SGZ48599.1"/>
    </source>
</evidence>
<evidence type="ECO:0000313" key="2">
    <source>
        <dbReference type="Proteomes" id="UP000182259"/>
    </source>
</evidence>
<organism evidence="1 2">
    <name type="scientific">Sungouiella intermedia</name>
    <dbReference type="NCBI Taxonomy" id="45354"/>
    <lineage>
        <taxon>Eukaryota</taxon>
        <taxon>Fungi</taxon>
        <taxon>Dikarya</taxon>
        <taxon>Ascomycota</taxon>
        <taxon>Saccharomycotina</taxon>
        <taxon>Pichiomycetes</taxon>
        <taxon>Metschnikowiaceae</taxon>
        <taxon>Sungouiella</taxon>
    </lineage>
</organism>
<proteinExistence type="predicted"/>
<accession>A0A1L0BC55</accession>
<gene>
    <name evidence="1" type="ORF">SAMEA4029009_CIC11G00000001116</name>
</gene>
<dbReference type="EMBL" id="LT635764">
    <property type="protein sequence ID" value="SGZ48599.1"/>
    <property type="molecule type" value="Genomic_DNA"/>
</dbReference>
<name>A0A1L0BC55_9ASCO</name>
<sequence length="98" mass="11101">MSDDDIDFHPIELTAHSLLSGSLDTLHENFVLLHQSQHILLTRLRLIEDRLKQINTELAVSGKEIVQAQARIRALRKKLSDVAKILVKVDKRVGQLEG</sequence>